<proteinExistence type="predicted"/>
<evidence type="ECO:0000256" key="1">
    <source>
        <dbReference type="SAM" id="MobiDB-lite"/>
    </source>
</evidence>
<evidence type="ECO:0000259" key="2">
    <source>
        <dbReference type="SMART" id="SM00959"/>
    </source>
</evidence>
<dbReference type="EMBL" id="CAVNYO010000478">
    <property type="protein sequence ID" value="CAK5284260.1"/>
    <property type="molecule type" value="Genomic_DNA"/>
</dbReference>
<comment type="caution">
    <text evidence="3">The sequence shown here is derived from an EMBL/GenBank/DDBJ whole genome shotgun (WGS) entry which is preliminary data.</text>
</comment>
<name>A0AAD2K855_9AGAR</name>
<dbReference type="Proteomes" id="UP001295794">
    <property type="component" value="Unassembled WGS sequence"/>
</dbReference>
<evidence type="ECO:0000313" key="4">
    <source>
        <dbReference type="Proteomes" id="UP001295794"/>
    </source>
</evidence>
<feature type="region of interest" description="Disordered" evidence="1">
    <location>
        <begin position="134"/>
        <end position="213"/>
    </location>
</feature>
<accession>A0AAD2K855</accession>
<dbReference type="Gene3D" id="1.10.720.30">
    <property type="entry name" value="SAP domain"/>
    <property type="match status" value="1"/>
</dbReference>
<dbReference type="InterPro" id="IPR011112">
    <property type="entry name" value="Rho-like_N"/>
</dbReference>
<organism evidence="3 4">
    <name type="scientific">Mycena citricolor</name>
    <dbReference type="NCBI Taxonomy" id="2018698"/>
    <lineage>
        <taxon>Eukaryota</taxon>
        <taxon>Fungi</taxon>
        <taxon>Dikarya</taxon>
        <taxon>Basidiomycota</taxon>
        <taxon>Agaricomycotina</taxon>
        <taxon>Agaricomycetes</taxon>
        <taxon>Agaricomycetidae</taxon>
        <taxon>Agaricales</taxon>
        <taxon>Marasmiineae</taxon>
        <taxon>Mycenaceae</taxon>
        <taxon>Mycena</taxon>
    </lineage>
</organism>
<dbReference type="AlphaFoldDB" id="A0AAD2K855"/>
<gene>
    <name evidence="3" type="ORF">MYCIT1_LOCUS37374</name>
</gene>
<dbReference type="InterPro" id="IPR036361">
    <property type="entry name" value="SAP_dom_sf"/>
</dbReference>
<evidence type="ECO:0000313" key="3">
    <source>
        <dbReference type="EMBL" id="CAK5284260.1"/>
    </source>
</evidence>
<dbReference type="GO" id="GO:0006353">
    <property type="term" value="P:DNA-templated transcription termination"/>
    <property type="evidence" value="ECO:0007669"/>
    <property type="project" value="InterPro"/>
</dbReference>
<feature type="region of interest" description="Disordered" evidence="1">
    <location>
        <begin position="56"/>
        <end position="79"/>
    </location>
</feature>
<reference evidence="3" key="1">
    <citation type="submission" date="2023-11" db="EMBL/GenBank/DDBJ databases">
        <authorList>
            <person name="De Vega J J."/>
            <person name="De Vega J J."/>
        </authorList>
    </citation>
    <scope>NUCLEOTIDE SEQUENCE</scope>
</reference>
<feature type="domain" description="Rho termination factor-like N-terminal" evidence="2">
    <location>
        <begin position="15"/>
        <end position="55"/>
    </location>
</feature>
<feature type="non-terminal residue" evidence="3">
    <location>
        <position position="1"/>
    </location>
</feature>
<feature type="compositionally biased region" description="Polar residues" evidence="1">
    <location>
        <begin position="56"/>
        <end position="66"/>
    </location>
</feature>
<feature type="compositionally biased region" description="Low complexity" evidence="1">
    <location>
        <begin position="200"/>
        <end position="209"/>
    </location>
</feature>
<keyword evidence="4" id="KW-1185">Reference proteome</keyword>
<sequence>DNLLPAPTVMYSVAELKKLTVPQLKALCREKHINGYSKLSKDALIQKLAQSDQSEVAATPSLSSLPEISPARKQSDSQSTLLANSTELNAFESNHSLVPFTLVLHSSVQDAASSREASSCSPICELSETQRLVPSLGVQDPQPAGKKRKQLVTAEASDKKLKTSYPSPSGKEGTTTTPVISEGSRIPSHVPSDAFPPQQPVTSSVPSKSHNLPPVSIVPVQTTSLAYATNAGPSLPTKRFLPLVVNVKKTANIVLSHLNIPTAAPVKPETTFYLNFPLSGTPPQLVPISLPPSLSQRKRVSQYAILLSFVPREDLQSCILVSRMFRYAVYLSAYHRLCRDFPGQRLSHVVSSCSPLMSNMWPYLSYREQEMTTRKQYFRNSFLGRLYINAVSEHLWTSPDHERQIVVALRFSLTRLFFDISIGCGRGWKEGQIVNAQPVVENEIWAITIRHTDGATESFHVLEATCEPLATTGISTIPVRADWSAYISRRAVESGSLLDHVSWTNHEEYNLGISRLWLKRVEGDGEVGAAKRDIAERYILACVVANSVSGRWMSSMQMAQESAGLIETVASRPQSNPKVNLFLPVHHHVESVHLTVGRRALHPALAVIQTPSREYYILRDNGMQVGCEEEGVPEVWRKVLGCDFKGCPAEAHVTI</sequence>
<feature type="compositionally biased region" description="Polar residues" evidence="1">
    <location>
        <begin position="164"/>
        <end position="179"/>
    </location>
</feature>
<protein>
    <recommendedName>
        <fullName evidence="2">Rho termination factor-like N-terminal domain-containing protein</fullName>
    </recommendedName>
</protein>
<dbReference type="SMART" id="SM00959">
    <property type="entry name" value="Rho_N"/>
    <property type="match status" value="1"/>
</dbReference>